<accession>A0A3S1B848</accession>
<dbReference type="EMBL" id="RQTK01000840">
    <property type="protein sequence ID" value="RUS74339.1"/>
    <property type="molecule type" value="Genomic_DNA"/>
</dbReference>
<evidence type="ECO:0000313" key="2">
    <source>
        <dbReference type="EMBL" id="RUS74339.1"/>
    </source>
</evidence>
<name>A0A3S1B848_ELYCH</name>
<keyword evidence="3" id="KW-1185">Reference proteome</keyword>
<comment type="caution">
    <text evidence="2">The sequence shown here is derived from an EMBL/GenBank/DDBJ whole genome shotgun (WGS) entry which is preliminary data.</text>
</comment>
<evidence type="ECO:0000256" key="1">
    <source>
        <dbReference type="SAM" id="MobiDB-lite"/>
    </source>
</evidence>
<feature type="compositionally biased region" description="Basic and acidic residues" evidence="1">
    <location>
        <begin position="49"/>
        <end position="60"/>
    </location>
</feature>
<dbReference type="AlphaFoldDB" id="A0A3S1B848"/>
<sequence length="582" mass="63393">YFSVLARAGGEADPAQATSVGGNHGDAGEHATRQPPYIVSETPRTPQDGTDHTDDGRPEPELASSKVTRFQAFWHPGDSRIFTAAFGNGSSIEVYGPKKSDGTIRSIYSLVLRDSESKSPATNSVVRFQGGLNIASVVLSNGVVVNYDWSVDKQHLEVQVFEPHTAKTQGPISHLAKVANINLHPLPSLHAQLAQVPGLSALSASGGRARLSPHCFSRFPVTVKKCGGAFPYSGAYVQGEVLGLGSPVSMAALPWPREGHDPCYAQDAGSDFNYYLPLPGAVDSENATMIQEAFVASSAKIFAALSHGFRSLGPQVHHKVCSDVAEQVRADLNAHHMLDTVLFSCSAMLNSLYTMVTAVRDVAAAENVHASQETATLRAFQRRMSDSFPRDLPDTVQVKAHAFCPSAQPQSSFQKTVSTRAIRGHVVQDEIQIDCGAYPEVTYVDMNHMLALTADHYDVIKYKVRVCSICTFNMAVSAQIVQEELLCNDTCTKRTSQARHRTAHSTERVTFTQQDSVYCQDFLTAETNSILQPIGRDCLANCMSDLKVQLSIRDPARNVSFYDQSVKCSELQRSRCTMKFGM</sequence>
<protein>
    <submittedName>
        <fullName evidence="2">Uncharacterized protein</fullName>
    </submittedName>
</protein>
<organism evidence="2 3">
    <name type="scientific">Elysia chlorotica</name>
    <name type="common">Eastern emerald elysia</name>
    <name type="synonym">Sea slug</name>
    <dbReference type="NCBI Taxonomy" id="188477"/>
    <lineage>
        <taxon>Eukaryota</taxon>
        <taxon>Metazoa</taxon>
        <taxon>Spiralia</taxon>
        <taxon>Lophotrochozoa</taxon>
        <taxon>Mollusca</taxon>
        <taxon>Gastropoda</taxon>
        <taxon>Heterobranchia</taxon>
        <taxon>Euthyneura</taxon>
        <taxon>Panpulmonata</taxon>
        <taxon>Sacoglossa</taxon>
        <taxon>Placobranchoidea</taxon>
        <taxon>Plakobranchidae</taxon>
        <taxon>Elysia</taxon>
    </lineage>
</organism>
<dbReference type="Proteomes" id="UP000271974">
    <property type="component" value="Unassembled WGS sequence"/>
</dbReference>
<proteinExistence type="predicted"/>
<reference evidence="2 3" key="1">
    <citation type="submission" date="2019-01" db="EMBL/GenBank/DDBJ databases">
        <title>A draft genome assembly of the solar-powered sea slug Elysia chlorotica.</title>
        <authorList>
            <person name="Cai H."/>
            <person name="Li Q."/>
            <person name="Fang X."/>
            <person name="Li J."/>
            <person name="Curtis N.E."/>
            <person name="Altenburger A."/>
            <person name="Shibata T."/>
            <person name="Feng M."/>
            <person name="Maeda T."/>
            <person name="Schwartz J.A."/>
            <person name="Shigenobu S."/>
            <person name="Lundholm N."/>
            <person name="Nishiyama T."/>
            <person name="Yang H."/>
            <person name="Hasebe M."/>
            <person name="Li S."/>
            <person name="Pierce S.K."/>
            <person name="Wang J."/>
        </authorList>
    </citation>
    <scope>NUCLEOTIDE SEQUENCE [LARGE SCALE GENOMIC DNA]</scope>
    <source>
        <strain evidence="2">EC2010</strain>
        <tissue evidence="2">Whole organism of an adult</tissue>
    </source>
</reference>
<feature type="non-terminal residue" evidence="2">
    <location>
        <position position="1"/>
    </location>
</feature>
<dbReference type="OrthoDB" id="6071928at2759"/>
<gene>
    <name evidence="2" type="ORF">EGW08_017885</name>
</gene>
<feature type="region of interest" description="Disordered" evidence="1">
    <location>
        <begin position="1"/>
        <end position="63"/>
    </location>
</feature>
<evidence type="ECO:0000313" key="3">
    <source>
        <dbReference type="Proteomes" id="UP000271974"/>
    </source>
</evidence>